<keyword evidence="8 12" id="KW-0456">Lyase</keyword>
<dbReference type="Gene3D" id="3.40.50.1970">
    <property type="match status" value="1"/>
</dbReference>
<evidence type="ECO:0000256" key="8">
    <source>
        <dbReference type="ARBA" id="ARBA00023239"/>
    </source>
</evidence>
<reference evidence="12 13" key="1">
    <citation type="submission" date="2020-04" db="EMBL/GenBank/DDBJ databases">
        <authorList>
            <person name="Zhang R."/>
            <person name="Schippers A."/>
        </authorList>
    </citation>
    <scope>NUCLEOTIDE SEQUENCE [LARGE SCALE GENOMIC DNA]</scope>
    <source>
        <strain evidence="12 13">DSM 109850</strain>
    </source>
</reference>
<dbReference type="InterPro" id="IPR050071">
    <property type="entry name" value="Dehydroquinate_synthase"/>
</dbReference>
<comment type="caution">
    <text evidence="12">The sequence shown here is derived from an EMBL/GenBank/DDBJ whole genome shotgun (WGS) entry which is preliminary data.</text>
</comment>
<sequence>MPEQEPIIKERREDSSRLIFGSDWDSLVKSVGPRRLVVADQQLAEWMPSVTDKAGADGYFSLPLGEAAKTLESVSVVYEWLAQQKAARDTVVVAVGGGVATDLIGFAAATYLRGLSWVAVSTTLLGQVDAAIGGKVGVNTRWGKNLVGAFHLPELVVLDPRFLASLPRREWQTGLGEIIKSALIAGGSLYDTVGSLPMPSADTLVEWQPVIRACAELKVSVVNQDPFEAGPRMFLNLGHTVGHALEALFGYGVLTHGEAVGLGTLVALSLSEELLGLDPGVRAEAAQWMERWELPQRLFAPVDFEALWEQLHRDKKARAGGLTWVLLESPGSPRLVKGIQRETVLNAVSTIL</sequence>
<proteinExistence type="predicted"/>
<dbReference type="GO" id="GO:0008652">
    <property type="term" value="P:amino acid biosynthetic process"/>
    <property type="evidence" value="ECO:0007669"/>
    <property type="project" value="UniProtKB-KW"/>
</dbReference>
<evidence type="ECO:0000259" key="10">
    <source>
        <dbReference type="Pfam" id="PF01761"/>
    </source>
</evidence>
<dbReference type="PANTHER" id="PTHR43622:SF7">
    <property type="entry name" value="3-DEHYDROQUINATE SYNTHASE, CHLOROPLASTIC"/>
    <property type="match status" value="1"/>
</dbReference>
<evidence type="ECO:0000256" key="9">
    <source>
        <dbReference type="NCBIfam" id="TIGR01357"/>
    </source>
</evidence>
<name>A0A7Y0L0Q4_9FIRM</name>
<evidence type="ECO:0000256" key="6">
    <source>
        <dbReference type="ARBA" id="ARBA00023027"/>
    </source>
</evidence>
<dbReference type="Gene3D" id="1.20.1090.10">
    <property type="entry name" value="Dehydroquinate synthase-like - alpha domain"/>
    <property type="match status" value="1"/>
</dbReference>
<evidence type="ECO:0000313" key="12">
    <source>
        <dbReference type="EMBL" id="NMP21171.1"/>
    </source>
</evidence>
<gene>
    <name evidence="12" type="primary">aroB</name>
    <name evidence="12" type="ORF">HIJ39_02200</name>
</gene>
<comment type="catalytic activity">
    <reaction evidence="1">
        <text>7-phospho-2-dehydro-3-deoxy-D-arabino-heptonate = 3-dehydroquinate + phosphate</text>
        <dbReference type="Rhea" id="RHEA:21968"/>
        <dbReference type="ChEBI" id="CHEBI:32364"/>
        <dbReference type="ChEBI" id="CHEBI:43474"/>
        <dbReference type="ChEBI" id="CHEBI:58394"/>
        <dbReference type="EC" id="4.2.3.4"/>
    </reaction>
</comment>
<evidence type="ECO:0000256" key="2">
    <source>
        <dbReference type="ARBA" id="ARBA00001911"/>
    </source>
</evidence>
<evidence type="ECO:0000256" key="4">
    <source>
        <dbReference type="ARBA" id="ARBA00013031"/>
    </source>
</evidence>
<feature type="domain" description="3-dehydroquinate synthase C-terminal" evidence="11">
    <location>
        <begin position="174"/>
        <end position="317"/>
    </location>
</feature>
<dbReference type="InterPro" id="IPR056179">
    <property type="entry name" value="DHQS_C"/>
</dbReference>
<dbReference type="EMBL" id="JABBVZ010000004">
    <property type="protein sequence ID" value="NMP21171.1"/>
    <property type="molecule type" value="Genomic_DNA"/>
</dbReference>
<dbReference type="Pfam" id="PF01761">
    <property type="entry name" value="DHQ_synthase"/>
    <property type="match status" value="1"/>
</dbReference>
<dbReference type="EC" id="4.2.3.4" evidence="4 9"/>
<dbReference type="Proteomes" id="UP000533476">
    <property type="component" value="Unassembled WGS sequence"/>
</dbReference>
<evidence type="ECO:0000256" key="7">
    <source>
        <dbReference type="ARBA" id="ARBA00023141"/>
    </source>
</evidence>
<keyword evidence="5" id="KW-0028">Amino-acid biosynthesis</keyword>
<keyword evidence="6" id="KW-0520">NAD</keyword>
<keyword evidence="7" id="KW-0057">Aromatic amino acid biosynthesis</keyword>
<evidence type="ECO:0000256" key="1">
    <source>
        <dbReference type="ARBA" id="ARBA00001393"/>
    </source>
</evidence>
<dbReference type="NCBIfam" id="TIGR01357">
    <property type="entry name" value="aroB"/>
    <property type="match status" value="1"/>
</dbReference>
<feature type="domain" description="3-dehydroquinate synthase N-terminal" evidence="10">
    <location>
        <begin position="61"/>
        <end position="172"/>
    </location>
</feature>
<dbReference type="GO" id="GO:0009073">
    <property type="term" value="P:aromatic amino acid family biosynthetic process"/>
    <property type="evidence" value="ECO:0007669"/>
    <property type="project" value="UniProtKB-KW"/>
</dbReference>
<protein>
    <recommendedName>
        <fullName evidence="4 9">3-dehydroquinate synthase</fullName>
        <ecNumber evidence="4 9">4.2.3.4</ecNumber>
    </recommendedName>
</protein>
<dbReference type="PANTHER" id="PTHR43622">
    <property type="entry name" value="3-DEHYDROQUINATE SYNTHASE"/>
    <property type="match status" value="1"/>
</dbReference>
<evidence type="ECO:0000256" key="3">
    <source>
        <dbReference type="ARBA" id="ARBA00004661"/>
    </source>
</evidence>
<dbReference type="GO" id="GO:0009423">
    <property type="term" value="P:chorismate biosynthetic process"/>
    <property type="evidence" value="ECO:0007669"/>
    <property type="project" value="UniProtKB-UniRule"/>
</dbReference>
<dbReference type="CDD" id="cd08195">
    <property type="entry name" value="DHQS"/>
    <property type="match status" value="1"/>
</dbReference>
<dbReference type="RefSeq" id="WP_169096231.1">
    <property type="nucleotide sequence ID" value="NZ_JABBVZ010000004.1"/>
</dbReference>
<accession>A0A7Y0L0Q4</accession>
<evidence type="ECO:0000256" key="5">
    <source>
        <dbReference type="ARBA" id="ARBA00022605"/>
    </source>
</evidence>
<comment type="pathway">
    <text evidence="3">Metabolic intermediate biosynthesis; chorismate biosynthesis; chorismate from D-erythrose 4-phosphate and phosphoenolpyruvate: step 2/7.</text>
</comment>
<dbReference type="SUPFAM" id="SSF56796">
    <property type="entry name" value="Dehydroquinate synthase-like"/>
    <property type="match status" value="1"/>
</dbReference>
<evidence type="ECO:0000313" key="13">
    <source>
        <dbReference type="Proteomes" id="UP000533476"/>
    </source>
</evidence>
<dbReference type="InterPro" id="IPR016037">
    <property type="entry name" value="DHQ_synth_AroB"/>
</dbReference>
<organism evidence="12 13">
    <name type="scientific">Sulfobacillus harzensis</name>
    <dbReference type="NCBI Taxonomy" id="2729629"/>
    <lineage>
        <taxon>Bacteria</taxon>
        <taxon>Bacillati</taxon>
        <taxon>Bacillota</taxon>
        <taxon>Clostridia</taxon>
        <taxon>Eubacteriales</taxon>
        <taxon>Clostridiales Family XVII. Incertae Sedis</taxon>
        <taxon>Sulfobacillus</taxon>
    </lineage>
</organism>
<dbReference type="AlphaFoldDB" id="A0A7Y0L0Q4"/>
<keyword evidence="13" id="KW-1185">Reference proteome</keyword>
<evidence type="ECO:0000259" key="11">
    <source>
        <dbReference type="Pfam" id="PF24621"/>
    </source>
</evidence>
<dbReference type="GO" id="GO:0003856">
    <property type="term" value="F:3-dehydroquinate synthase activity"/>
    <property type="evidence" value="ECO:0007669"/>
    <property type="project" value="UniProtKB-UniRule"/>
</dbReference>
<comment type="cofactor">
    <cofactor evidence="2">
        <name>NAD(+)</name>
        <dbReference type="ChEBI" id="CHEBI:57540"/>
    </cofactor>
</comment>
<dbReference type="Pfam" id="PF24621">
    <property type="entry name" value="DHQS_C"/>
    <property type="match status" value="1"/>
</dbReference>
<dbReference type="InterPro" id="IPR030960">
    <property type="entry name" value="DHQS/DOIS_N"/>
</dbReference>
<dbReference type="GO" id="GO:0005737">
    <property type="term" value="C:cytoplasm"/>
    <property type="evidence" value="ECO:0007669"/>
    <property type="project" value="InterPro"/>
</dbReference>